<gene>
    <name evidence="2" type="ORF">MSP1401_LOCUS10557</name>
</gene>
<sequence>MAGAAGDELTAEQRAVYDRQLRVWGVEAQRRLGQAKFFVAGLTGLSAEACKNVVLAGIGSVTLFDDGTSARDAHPGNFLAHAGVADHEGDVASLTAAEATAATLREMNPFGTVTVAKASSAEAAGKEAKAKESDFAGITEQMLAGVDVVLLGGASVAARERVGDLARAAGAKIFAGAVRGYAADFVADLGDAFEYVVETGSSETTKTTTKTVSFVPLRTALRSSWSDLGAGRDGGMRRVNRLAAAATMCAAFERNHGRPPVTKKDLDAMSAEIPSLETANGVKPGWMHSEALVEYAGGGVDGDDAINVVVAESPAVAAIAGGVLAQEMLRAVTKVGEPVRNAFFFSAANGQGTVENLGCGA</sequence>
<dbReference type="EMBL" id="HBEN01012689">
    <property type="protein sequence ID" value="CAD8448319.1"/>
    <property type="molecule type" value="Transcribed_RNA"/>
</dbReference>
<dbReference type="InterPro" id="IPR045886">
    <property type="entry name" value="ThiF/MoeB/HesA"/>
</dbReference>
<dbReference type="GO" id="GO:0031510">
    <property type="term" value="C:SUMO activating enzyme complex"/>
    <property type="evidence" value="ECO:0007669"/>
    <property type="project" value="TreeGrafter"/>
</dbReference>
<evidence type="ECO:0000259" key="1">
    <source>
        <dbReference type="Pfam" id="PF00899"/>
    </source>
</evidence>
<dbReference type="Gene3D" id="3.40.50.720">
    <property type="entry name" value="NAD(P)-binding Rossmann-like Domain"/>
    <property type="match status" value="1"/>
</dbReference>
<dbReference type="PANTHER" id="PTHR10953">
    <property type="entry name" value="UBIQUITIN-ACTIVATING ENZYME E1"/>
    <property type="match status" value="1"/>
</dbReference>
<dbReference type="PANTHER" id="PTHR10953:SF162">
    <property type="entry name" value="SUMO-ACTIVATING ENZYME SUBUNIT 1"/>
    <property type="match status" value="1"/>
</dbReference>
<dbReference type="Pfam" id="PF00899">
    <property type="entry name" value="ThiF"/>
    <property type="match status" value="1"/>
</dbReference>
<dbReference type="GO" id="GO:0019948">
    <property type="term" value="F:SUMO activating enzyme activity"/>
    <property type="evidence" value="ECO:0007669"/>
    <property type="project" value="TreeGrafter"/>
</dbReference>
<dbReference type="InterPro" id="IPR035985">
    <property type="entry name" value="Ubiquitin-activating_enz"/>
</dbReference>
<dbReference type="GO" id="GO:0005737">
    <property type="term" value="C:cytoplasm"/>
    <property type="evidence" value="ECO:0007669"/>
    <property type="project" value="TreeGrafter"/>
</dbReference>
<proteinExistence type="predicted"/>
<organism evidence="2">
    <name type="scientific">Micromonas pusilla</name>
    <name type="common">Picoplanktonic green alga</name>
    <name type="synonym">Chromulina pusilla</name>
    <dbReference type="NCBI Taxonomy" id="38833"/>
    <lineage>
        <taxon>Eukaryota</taxon>
        <taxon>Viridiplantae</taxon>
        <taxon>Chlorophyta</taxon>
        <taxon>Mamiellophyceae</taxon>
        <taxon>Mamiellales</taxon>
        <taxon>Mamiellaceae</taxon>
        <taxon>Micromonas</taxon>
    </lineage>
</organism>
<dbReference type="SUPFAM" id="SSF69572">
    <property type="entry name" value="Activating enzymes of the ubiquitin-like proteins"/>
    <property type="match status" value="1"/>
</dbReference>
<dbReference type="GO" id="GO:0016925">
    <property type="term" value="P:protein sumoylation"/>
    <property type="evidence" value="ECO:0007669"/>
    <property type="project" value="TreeGrafter"/>
</dbReference>
<reference evidence="2" key="1">
    <citation type="submission" date="2021-01" db="EMBL/GenBank/DDBJ databases">
        <authorList>
            <person name="Corre E."/>
            <person name="Pelletier E."/>
            <person name="Niang G."/>
            <person name="Scheremetjew M."/>
            <person name="Finn R."/>
            <person name="Kale V."/>
            <person name="Holt S."/>
            <person name="Cochrane G."/>
            <person name="Meng A."/>
            <person name="Brown T."/>
            <person name="Cohen L."/>
        </authorList>
    </citation>
    <scope>NUCLEOTIDE SEQUENCE</scope>
    <source>
        <strain evidence="2">CCAC1681</strain>
    </source>
</reference>
<accession>A0A7S0DBX6</accession>
<name>A0A7S0DBX6_MICPS</name>
<dbReference type="AlphaFoldDB" id="A0A7S0DBX6"/>
<feature type="domain" description="THIF-type NAD/FAD binding fold" evidence="1">
    <location>
        <begin position="17"/>
        <end position="347"/>
    </location>
</feature>
<evidence type="ECO:0000313" key="2">
    <source>
        <dbReference type="EMBL" id="CAD8448319.1"/>
    </source>
</evidence>
<dbReference type="InterPro" id="IPR000594">
    <property type="entry name" value="ThiF_NAD_FAD-bd"/>
</dbReference>
<protein>
    <recommendedName>
        <fullName evidence="1">THIF-type NAD/FAD binding fold domain-containing protein</fullName>
    </recommendedName>
</protein>